<name>A0A6G1FZZ8_9PEZI</name>
<reference evidence="3" key="2">
    <citation type="submission" date="2020-04" db="EMBL/GenBank/DDBJ databases">
        <authorList>
            <consortium name="NCBI Genome Project"/>
        </authorList>
    </citation>
    <scope>NUCLEOTIDE SEQUENCE</scope>
    <source>
        <strain evidence="3">CBS 781.70</strain>
    </source>
</reference>
<keyword evidence="2" id="KW-1185">Reference proteome</keyword>
<accession>A0A6G1FZZ8</accession>
<evidence type="ECO:0000313" key="1">
    <source>
        <dbReference type="EMBL" id="KAF1811251.1"/>
    </source>
</evidence>
<dbReference type="OrthoDB" id="4138121at2759"/>
<dbReference type="Proteomes" id="UP000504638">
    <property type="component" value="Unplaced"/>
</dbReference>
<dbReference type="EMBL" id="ML975162">
    <property type="protein sequence ID" value="KAF1811251.1"/>
    <property type="molecule type" value="Genomic_DNA"/>
</dbReference>
<sequence length="78" mass="9175">MRHIWVQVFEAWAVTRLLRSPTFHRAVGSVHKGIRRVIHGKPMEEMGGTNIDRPSFLNHFADEVKRQIRDGTRDQKRL</sequence>
<dbReference type="RefSeq" id="XP_033532882.1">
    <property type="nucleotide sequence ID" value="XM_033681362.1"/>
</dbReference>
<reference evidence="1 3" key="1">
    <citation type="submission" date="2020-01" db="EMBL/GenBank/DDBJ databases">
        <authorList>
            <consortium name="DOE Joint Genome Institute"/>
            <person name="Haridas S."/>
            <person name="Albert R."/>
            <person name="Binder M."/>
            <person name="Bloem J."/>
            <person name="Labutti K."/>
            <person name="Salamov A."/>
            <person name="Andreopoulos B."/>
            <person name="Baker S.E."/>
            <person name="Barry K."/>
            <person name="Bills G."/>
            <person name="Bluhm B.H."/>
            <person name="Cannon C."/>
            <person name="Castanera R."/>
            <person name="Culley D.E."/>
            <person name="Daum C."/>
            <person name="Ezra D."/>
            <person name="Gonzalez J.B."/>
            <person name="Henrissat B."/>
            <person name="Kuo A."/>
            <person name="Liang C."/>
            <person name="Lipzen A."/>
            <person name="Lutzoni F."/>
            <person name="Magnuson J."/>
            <person name="Mondo S."/>
            <person name="Nolan M."/>
            <person name="Ohm R."/>
            <person name="Pangilinan J."/>
            <person name="Park H.-J."/>
            <person name="Ramirez L."/>
            <person name="Alfaro M."/>
            <person name="Sun H."/>
            <person name="Tritt A."/>
            <person name="Yoshinaga Y."/>
            <person name="Zwiers L.-H."/>
            <person name="Turgeon B.G."/>
            <person name="Goodwin S.B."/>
            <person name="Spatafora J.W."/>
            <person name="Crous P.W."/>
            <person name="Grigoriev I.V."/>
        </authorList>
    </citation>
    <scope>NUCLEOTIDE SEQUENCE</scope>
    <source>
        <strain evidence="1 3">CBS 781.70</strain>
    </source>
</reference>
<dbReference type="AlphaFoldDB" id="A0A6G1FZZ8"/>
<evidence type="ECO:0000313" key="3">
    <source>
        <dbReference type="RefSeq" id="XP_033532882.1"/>
    </source>
</evidence>
<proteinExistence type="predicted"/>
<reference evidence="3" key="3">
    <citation type="submission" date="2025-04" db="UniProtKB">
        <authorList>
            <consortium name="RefSeq"/>
        </authorList>
    </citation>
    <scope>IDENTIFICATION</scope>
    <source>
        <strain evidence="3">CBS 781.70</strain>
    </source>
</reference>
<dbReference type="Pfam" id="PF10906">
    <property type="entry name" value="Mrx7"/>
    <property type="match status" value="1"/>
</dbReference>
<dbReference type="InterPro" id="IPR020301">
    <property type="entry name" value="Mrx7"/>
</dbReference>
<protein>
    <submittedName>
        <fullName evidence="1 3">Uncharacterized protein</fullName>
    </submittedName>
</protein>
<organism evidence="1">
    <name type="scientific">Eremomyces bilateralis CBS 781.70</name>
    <dbReference type="NCBI Taxonomy" id="1392243"/>
    <lineage>
        <taxon>Eukaryota</taxon>
        <taxon>Fungi</taxon>
        <taxon>Dikarya</taxon>
        <taxon>Ascomycota</taxon>
        <taxon>Pezizomycotina</taxon>
        <taxon>Dothideomycetes</taxon>
        <taxon>Dothideomycetes incertae sedis</taxon>
        <taxon>Eremomycetales</taxon>
        <taxon>Eremomycetaceae</taxon>
        <taxon>Eremomyces</taxon>
    </lineage>
</organism>
<evidence type="ECO:0000313" key="2">
    <source>
        <dbReference type="Proteomes" id="UP000504638"/>
    </source>
</evidence>
<dbReference type="GeneID" id="54421932"/>
<gene>
    <name evidence="1 3" type="ORF">P152DRAFT_474858</name>
</gene>